<evidence type="ECO:0000256" key="3">
    <source>
        <dbReference type="ARBA" id="ARBA00022786"/>
    </source>
</evidence>
<dbReference type="InterPro" id="IPR006633">
    <property type="entry name" value="Carb-bd_sugar_hydrolysis-dom"/>
</dbReference>
<comment type="caution">
    <text evidence="5">The sequence shown here is derived from an EMBL/GenBank/DDBJ whole genome shotgun (WGS) entry which is preliminary data.</text>
</comment>
<dbReference type="InterPro" id="IPR011050">
    <property type="entry name" value="Pectin_lyase_fold/virulence"/>
</dbReference>
<feature type="domain" description="Carbohydrate-binding/sugar hydrolysis" evidence="4">
    <location>
        <begin position="79"/>
        <end position="228"/>
    </location>
</feature>
<evidence type="ECO:0000259" key="4">
    <source>
        <dbReference type="SMART" id="SM00722"/>
    </source>
</evidence>
<gene>
    <name evidence="5" type="primary">nosD</name>
    <name evidence="5" type="ORF">EGH23_16555</name>
</gene>
<dbReference type="PANTHER" id="PTHR22990">
    <property type="entry name" value="F-BOX ONLY PROTEIN"/>
    <property type="match status" value="1"/>
</dbReference>
<dbReference type="InterPro" id="IPR022441">
    <property type="entry name" value="Para_beta_helix_rpt-2"/>
</dbReference>
<dbReference type="EMBL" id="RKLT01000007">
    <property type="protein sequence ID" value="MBX0296495.1"/>
    <property type="molecule type" value="Genomic_DNA"/>
</dbReference>
<comment type="pathway">
    <text evidence="1">Protein modification; protein ubiquitination.</text>
</comment>
<dbReference type="SMART" id="SM00722">
    <property type="entry name" value="CASH"/>
    <property type="match status" value="2"/>
</dbReference>
<keyword evidence="6" id="KW-1185">Reference proteome</keyword>
<keyword evidence="3" id="KW-0833">Ubl conjugation pathway</keyword>
<dbReference type="InterPro" id="IPR006626">
    <property type="entry name" value="PbH1"/>
</dbReference>
<dbReference type="NCBIfam" id="TIGR04247">
    <property type="entry name" value="NosD_copper_fam"/>
    <property type="match status" value="1"/>
</dbReference>
<reference evidence="5 6" key="1">
    <citation type="submission" date="2021-06" db="EMBL/GenBank/DDBJ databases">
        <title>Halomicroarcula sp. a new haloarchaeum isolated from saline soil.</title>
        <authorList>
            <person name="Duran-Viseras A."/>
            <person name="Sanchez-Porro C."/>
            <person name="Ventosa A."/>
        </authorList>
    </citation>
    <scope>NUCLEOTIDE SEQUENCE [LARGE SCALE GENOMIC DNA]</scope>
    <source>
        <strain evidence="5 6">F27</strain>
    </source>
</reference>
<dbReference type="SUPFAM" id="SSF51126">
    <property type="entry name" value="Pectin lyase-like"/>
    <property type="match status" value="1"/>
</dbReference>
<dbReference type="Proteomes" id="UP001430455">
    <property type="component" value="Unassembled WGS sequence"/>
</dbReference>
<dbReference type="SMART" id="SM00710">
    <property type="entry name" value="PbH1"/>
    <property type="match status" value="10"/>
</dbReference>
<dbReference type="AlphaFoldDB" id="A0AAW4PGR9"/>
<protein>
    <submittedName>
        <fullName evidence="5">Nitrous oxide reductase family maturation protein NosD</fullName>
    </submittedName>
</protein>
<name>A0AAW4PGR9_9EURY</name>
<dbReference type="RefSeq" id="WP_220581097.1">
    <property type="nucleotide sequence ID" value="NZ_RKLT01000007.1"/>
</dbReference>
<dbReference type="InterPro" id="IPR012334">
    <property type="entry name" value="Pectin_lyas_fold"/>
</dbReference>
<evidence type="ECO:0000313" key="6">
    <source>
        <dbReference type="Proteomes" id="UP001430455"/>
    </source>
</evidence>
<proteinExistence type="predicted"/>
<dbReference type="PANTHER" id="PTHR22990:SF15">
    <property type="entry name" value="F-BOX ONLY PROTEIN 10"/>
    <property type="match status" value="1"/>
</dbReference>
<dbReference type="NCBIfam" id="TIGR03804">
    <property type="entry name" value="para_beta_helix"/>
    <property type="match status" value="1"/>
</dbReference>
<dbReference type="InterPro" id="IPR007742">
    <property type="entry name" value="NosD_dom"/>
</dbReference>
<dbReference type="Pfam" id="PF05048">
    <property type="entry name" value="NosD"/>
    <property type="match status" value="1"/>
</dbReference>
<accession>A0AAW4PGR9</accession>
<feature type="domain" description="Carbohydrate-binding/sugar hydrolysis" evidence="4">
    <location>
        <begin position="234"/>
        <end position="396"/>
    </location>
</feature>
<evidence type="ECO:0000256" key="1">
    <source>
        <dbReference type="ARBA" id="ARBA00004906"/>
    </source>
</evidence>
<dbReference type="Gene3D" id="2.160.20.10">
    <property type="entry name" value="Single-stranded right-handed beta-helix, Pectin lyase-like"/>
    <property type="match status" value="2"/>
</dbReference>
<dbReference type="InterPro" id="IPR026464">
    <property type="entry name" value="NosD_copper_fam"/>
</dbReference>
<evidence type="ECO:0000313" key="5">
    <source>
        <dbReference type="EMBL" id="MBX0296495.1"/>
    </source>
</evidence>
<dbReference type="InterPro" id="IPR051550">
    <property type="entry name" value="SCF-Subunits/Alg-Epimerases"/>
</dbReference>
<sequence length="462" mass="49814">MSPALGRGRAFALLSVGLLLGTLVAAGAATGSAPTAGDERRVGVELPDVEEDPELPTDDRVARVGGEKYDSVAAALDAARPGDTVRLDGRFEERVVVETPNVTLVGDGPDAAVLDGNGSGDVLTVAADGVTVRDLWIRNSGYRTETNDAAVLVEGDGVTLRDSRITEATFGVWLDGVSDARVADNTIRGRERITPLTDRGNGIQIWKTEGSVIEGNRITDVRDGLYYSWAGEVVARENVVWDVRYGVHYMYSDDNRLANNTAANNDVGYALMVSKRLTVVDNVAVDNTGSSGHGILLKSIDETTVRGNDLVGNENGLFLYNSLHNDVRRNLVLENDVGVHLTAGSVEGRVSNNTFLRNGEAVWAVVGERVMWNESVGNYWGDATVTDVDDDGVGDGRYEPAGAVQRLLADHPSARVFTSSPAFDAVRRAERTVPLLDAPGVVDERPLTEPPHDDWRRYYVRN</sequence>
<keyword evidence="2" id="KW-0677">Repeat</keyword>
<evidence type="ECO:0000256" key="2">
    <source>
        <dbReference type="ARBA" id="ARBA00022737"/>
    </source>
</evidence>
<organism evidence="5 6">
    <name type="scientific">Haloarcula nitratireducens</name>
    <dbReference type="NCBI Taxonomy" id="2487749"/>
    <lineage>
        <taxon>Archaea</taxon>
        <taxon>Methanobacteriati</taxon>
        <taxon>Methanobacteriota</taxon>
        <taxon>Stenosarchaea group</taxon>
        <taxon>Halobacteria</taxon>
        <taxon>Halobacteriales</taxon>
        <taxon>Haloarculaceae</taxon>
        <taxon>Haloarcula</taxon>
    </lineage>
</organism>